<protein>
    <recommendedName>
        <fullName evidence="3">Phospholipase D-like domain-containing protein</fullName>
    </recommendedName>
</protein>
<reference evidence="1" key="1">
    <citation type="submission" date="2020-04" db="EMBL/GenBank/DDBJ databases">
        <title>Deep metagenomics examines the oral microbiome during advanced dental caries in children, revealing novel taxa and co-occurrences with host molecules.</title>
        <authorList>
            <person name="Baker J.L."/>
            <person name="Morton J.T."/>
            <person name="Dinis M."/>
            <person name="Alvarez R."/>
            <person name="Tran N.C."/>
            <person name="Knight R."/>
            <person name="Edlund A."/>
        </authorList>
    </citation>
    <scope>NUCLEOTIDE SEQUENCE</scope>
    <source>
        <strain evidence="1">JCVI_3_bin.11</strain>
    </source>
</reference>
<comment type="caution">
    <text evidence="1">The sequence shown here is derived from an EMBL/GenBank/DDBJ whole genome shotgun (WGS) entry which is preliminary data.</text>
</comment>
<dbReference type="Proteomes" id="UP000787322">
    <property type="component" value="Unassembled WGS sequence"/>
</dbReference>
<dbReference type="Gene3D" id="3.30.870.10">
    <property type="entry name" value="Endonuclease Chain A"/>
    <property type="match status" value="1"/>
</dbReference>
<dbReference type="EMBL" id="JABZGU010000013">
    <property type="protein sequence ID" value="MBF4802442.1"/>
    <property type="molecule type" value="Genomic_DNA"/>
</dbReference>
<evidence type="ECO:0000313" key="1">
    <source>
        <dbReference type="EMBL" id="MBF4802442.1"/>
    </source>
</evidence>
<gene>
    <name evidence="1" type="ORF">HXK24_01250</name>
</gene>
<organism evidence="1 2">
    <name type="scientific">Lancefieldella parvula</name>
    <dbReference type="NCBI Taxonomy" id="1382"/>
    <lineage>
        <taxon>Bacteria</taxon>
        <taxon>Bacillati</taxon>
        <taxon>Actinomycetota</taxon>
        <taxon>Coriobacteriia</taxon>
        <taxon>Coriobacteriales</taxon>
        <taxon>Atopobiaceae</taxon>
        <taxon>Lancefieldella</taxon>
    </lineage>
</organism>
<dbReference type="CDD" id="cd09117">
    <property type="entry name" value="PLDc_Bfil_DEXD_like"/>
    <property type="match status" value="1"/>
</dbReference>
<proteinExistence type="predicted"/>
<dbReference type="AlphaFoldDB" id="A0A9D5X486"/>
<dbReference type="SUPFAM" id="SSF56024">
    <property type="entry name" value="Phospholipase D/nuclease"/>
    <property type="match status" value="1"/>
</dbReference>
<name>A0A9D5X486_9ACTN</name>
<sequence length="426" mass="46760">MEIMIQDPTYASSMRLGEALIDACKQSSNGAGAFAFAEENGIDLFLSDADFRNYIKTNKYELVIGTDSITDVKAIARLRAYCKSYSNLTVYGYVHDSRKYLFHPKMTWFETSTGGLSLIGSGNLTERGLYHNVEMYAYNTLGMADFTKLKDDWEDWLNYSIANNLVFDIDDPIIDHAVNLSASKKVKTLTGTKSALGALGVTGTAITPQLSALYKTQPKIISIKKPSTPATPKVTKTKTKPKKATTVIAAPIPPVVPVVTASLAAPVWTVASTDRVLIAEVPKAKERWKQINFDKASFQNFFGATPGGPRGTYRILLKNVDAAGVLGTTESRPSVSVASHNWRFEISAASGIPYPTGGNRPYVVFSEASTRSFLYELLMPGDVRYDEVDDYVNMWKKANLVTGIARIFTDVKSLQPITPSLGLWKV</sequence>
<evidence type="ECO:0008006" key="3">
    <source>
        <dbReference type="Google" id="ProtNLM"/>
    </source>
</evidence>
<accession>A0A9D5X486</accession>
<evidence type="ECO:0000313" key="2">
    <source>
        <dbReference type="Proteomes" id="UP000787322"/>
    </source>
</evidence>